<accession>A0AAV5QUL7</accession>
<proteinExistence type="predicted"/>
<dbReference type="GeneID" id="90076531"/>
<dbReference type="InterPro" id="IPR013945">
    <property type="entry name" value="Pkr1"/>
</dbReference>
<dbReference type="EMBL" id="BTFZ01000020">
    <property type="protein sequence ID" value="GMM38543.1"/>
    <property type="molecule type" value="Genomic_DNA"/>
</dbReference>
<dbReference type="RefSeq" id="XP_064855538.1">
    <property type="nucleotide sequence ID" value="XM_064999466.1"/>
</dbReference>
<feature type="transmembrane region" description="Helical" evidence="2">
    <location>
        <begin position="90"/>
        <end position="110"/>
    </location>
</feature>
<gene>
    <name evidence="3" type="ORF">DASC09_058820</name>
</gene>
<keyword evidence="2" id="KW-1133">Transmembrane helix</keyword>
<feature type="region of interest" description="Disordered" evidence="1">
    <location>
        <begin position="1"/>
        <end position="38"/>
    </location>
</feature>
<reference evidence="3 4" key="1">
    <citation type="journal article" date="2023" name="Elife">
        <title>Identification of key yeast species and microbe-microbe interactions impacting larval growth of Drosophila in the wild.</title>
        <authorList>
            <person name="Mure A."/>
            <person name="Sugiura Y."/>
            <person name="Maeda R."/>
            <person name="Honda K."/>
            <person name="Sakurai N."/>
            <person name="Takahashi Y."/>
            <person name="Watada M."/>
            <person name="Katoh T."/>
            <person name="Gotoh A."/>
            <person name="Gotoh Y."/>
            <person name="Taniguchi I."/>
            <person name="Nakamura K."/>
            <person name="Hayashi T."/>
            <person name="Katayama T."/>
            <person name="Uemura T."/>
            <person name="Hattori Y."/>
        </authorList>
    </citation>
    <scope>NUCLEOTIDE SEQUENCE [LARGE SCALE GENOMIC DNA]</scope>
    <source>
        <strain evidence="3 4">SC-9</strain>
    </source>
</reference>
<keyword evidence="2" id="KW-0472">Membrane</keyword>
<dbReference type="PANTHER" id="PTHR28251">
    <property type="entry name" value="V-TYPE ATPASE ASSEMBLY FACTOR PKR1"/>
    <property type="match status" value="1"/>
</dbReference>
<comment type="caution">
    <text evidence="3">The sequence shown here is derived from an EMBL/GenBank/DDBJ whole genome shotgun (WGS) entry which is preliminary data.</text>
</comment>
<dbReference type="GO" id="GO:0070072">
    <property type="term" value="P:vacuolar proton-transporting V-type ATPase complex assembly"/>
    <property type="evidence" value="ECO:0007669"/>
    <property type="project" value="InterPro"/>
</dbReference>
<evidence type="ECO:0000256" key="2">
    <source>
        <dbReference type="SAM" id="Phobius"/>
    </source>
</evidence>
<dbReference type="Proteomes" id="UP001360560">
    <property type="component" value="Unassembled WGS sequence"/>
</dbReference>
<name>A0AAV5QUL7_9ASCO</name>
<feature type="transmembrane region" description="Helical" evidence="2">
    <location>
        <begin position="61"/>
        <end position="84"/>
    </location>
</feature>
<protein>
    <submittedName>
        <fullName evidence="3">Pkr1 protein</fullName>
    </submittedName>
</protein>
<feature type="compositionally biased region" description="Basic and acidic residues" evidence="1">
    <location>
        <begin position="23"/>
        <end position="38"/>
    </location>
</feature>
<dbReference type="PANTHER" id="PTHR28251:SF1">
    <property type="entry name" value="V-TYPE ATPASE ASSEMBLY FACTOR PKR1"/>
    <property type="match status" value="1"/>
</dbReference>
<evidence type="ECO:0000256" key="1">
    <source>
        <dbReference type="SAM" id="MobiDB-lite"/>
    </source>
</evidence>
<sequence>MSELSSRKVQKSAEQNPVVEESEAQKENQQKDDGNKEKQETSKVFFVELWESIFTPGTTPALIKATHGSFIILMLVFLCLIFVSKPAVRFHFINLLLITMAFYAVVVWFVRELELAKQQEALEASKRE</sequence>
<evidence type="ECO:0000313" key="4">
    <source>
        <dbReference type="Proteomes" id="UP001360560"/>
    </source>
</evidence>
<organism evidence="3 4">
    <name type="scientific">Saccharomycopsis crataegensis</name>
    <dbReference type="NCBI Taxonomy" id="43959"/>
    <lineage>
        <taxon>Eukaryota</taxon>
        <taxon>Fungi</taxon>
        <taxon>Dikarya</taxon>
        <taxon>Ascomycota</taxon>
        <taxon>Saccharomycotina</taxon>
        <taxon>Saccharomycetes</taxon>
        <taxon>Saccharomycopsidaceae</taxon>
        <taxon>Saccharomycopsis</taxon>
    </lineage>
</organism>
<evidence type="ECO:0000313" key="3">
    <source>
        <dbReference type="EMBL" id="GMM38543.1"/>
    </source>
</evidence>
<keyword evidence="2" id="KW-0812">Transmembrane</keyword>
<dbReference type="Pfam" id="PF08636">
    <property type="entry name" value="Pkr1"/>
    <property type="match status" value="1"/>
</dbReference>
<dbReference type="GO" id="GO:0005789">
    <property type="term" value="C:endoplasmic reticulum membrane"/>
    <property type="evidence" value="ECO:0007669"/>
    <property type="project" value="TreeGrafter"/>
</dbReference>
<dbReference type="AlphaFoldDB" id="A0AAV5QUL7"/>
<keyword evidence="4" id="KW-1185">Reference proteome</keyword>